<dbReference type="EMBL" id="GFAC01006061">
    <property type="protein sequence ID" value="JAT93127.1"/>
    <property type="molecule type" value="mRNA"/>
</dbReference>
<keyword evidence="1" id="KW-0472">Membrane</keyword>
<sequence length="76" mass="9127">MLRNVGYYVFFSPYLLVTISLAGRVRKEKNFQAKVTRSQLRTRQLSRVAVAFCCEHGSSNKRHRPTFWSTYWRRRI</sequence>
<proteinExistence type="evidence at transcript level"/>
<organism evidence="2">
    <name type="scientific">Amblyomma aureolatum</name>
    <dbReference type="NCBI Taxonomy" id="187763"/>
    <lineage>
        <taxon>Eukaryota</taxon>
        <taxon>Metazoa</taxon>
        <taxon>Ecdysozoa</taxon>
        <taxon>Arthropoda</taxon>
        <taxon>Chelicerata</taxon>
        <taxon>Arachnida</taxon>
        <taxon>Acari</taxon>
        <taxon>Parasitiformes</taxon>
        <taxon>Ixodida</taxon>
        <taxon>Ixodoidea</taxon>
        <taxon>Ixodidae</taxon>
        <taxon>Amblyomminae</taxon>
        <taxon>Amblyomma</taxon>
    </lineage>
</organism>
<keyword evidence="1" id="KW-1133">Transmembrane helix</keyword>
<accession>A0A1E1X1J6</accession>
<feature type="transmembrane region" description="Helical" evidence="1">
    <location>
        <begin position="6"/>
        <end position="25"/>
    </location>
</feature>
<name>A0A1E1X1J6_9ACAR</name>
<keyword evidence="1" id="KW-0812">Transmembrane</keyword>
<dbReference type="AlphaFoldDB" id="A0A1E1X1J6"/>
<protein>
    <submittedName>
        <fullName evidence="2">Putative secreted protein</fullName>
    </submittedName>
</protein>
<evidence type="ECO:0000313" key="2">
    <source>
        <dbReference type="EMBL" id="JAT93127.1"/>
    </source>
</evidence>
<reference evidence="2" key="1">
    <citation type="journal article" date="2017" name="Front. Cell. Infect. Microbiol.">
        <title>The Distinct Transcriptional Response of the Midgut of Amblyomma sculptum and Amblyomma aureolatum Ticks to Rickettsia rickettsii Correlates to Their Differences in Susceptibility to Infection.</title>
        <authorList>
            <person name="Martins L.A."/>
            <person name="Galletti M.F.B.M."/>
            <person name="Ribeiro J.M."/>
            <person name="Fujita A."/>
            <person name="Costa F.B."/>
            <person name="Labruna M.B."/>
            <person name="Daffre S."/>
            <person name="Fogaca A.C."/>
        </authorList>
    </citation>
    <scope>NUCLEOTIDE SEQUENCE</scope>
</reference>
<evidence type="ECO:0000256" key="1">
    <source>
        <dbReference type="SAM" id="Phobius"/>
    </source>
</evidence>